<dbReference type="PANTHER" id="PTHR43077">
    <property type="entry name" value="TRANSPORT PERMEASE YVFS-RELATED"/>
    <property type="match status" value="1"/>
</dbReference>
<comment type="subcellular location">
    <subcellularLocation>
        <location evidence="1">Membrane</location>
        <topology evidence="1">Multi-pass membrane protein</topology>
    </subcellularLocation>
</comment>
<sequence>MIKPLRAAGLEFKHFRGIPVIALVFILIVPTLYGGIYLHANWDLYNEIGKVKVAIVNGDKAVEYGEQTIDAGSLFVQAIKNQEGFDWQFMDDEAEAERLLHEGEVYMIVSVPENFSANLVAAGRFQPERATITFHRDDANGFIAGSLLSQMQALIQEQVNAAVGEAYFSTLFGQLSVIRDGMNTAADGARQLSDGLSQAADGVSALNEGLSGLDVPEMQDDMKQLSDAMATLNRGATSVLLGVSGATGSVYGLENVADGVKVGKDNVKAALEPLRNYVNNNLPKLQDDAVNLAGVSAELSGSANSTIGRTNSALDAVNKALLQLAVNPDLANDPDFLAQLQEDIAASSSLLGDLSASVSGQLSLTSSLQANIDYNATKSAVDAADSAMAAIDSSFDNLDTALRNFGSSANDIRTGVDQINEGKNQLNTLLSGLSGKLPEAIAGLEQLVSGVSQLDLAMQQLDSGAATLADGLEQGVAQIPELTDSEVDRLAEIMSSPVSIDVIIDNNAETYGRGLAPFFFSIALWISSVTFFLVMRTLPGRALLSRSGTLAMTLQGFAPFAVMGVASSLIMGLGVWGLLGLHPVHPWRFILLLIVAVLAFMSLGYAVRLWLGSPQSAVFLVALILQLPASGGTFPTEVLNSFYRGLSSIAPMRYSVDAFRVAISGGTDTQYWGSLAVLVMITVVSMAAMYVLVGRRRVLRMRDLHPTMVTGESTGDYAFSIRPR</sequence>
<feature type="domain" description="ABC-2 type transporter transmembrane" evidence="6">
    <location>
        <begin position="23"/>
        <end position="161"/>
    </location>
</feature>
<evidence type="ECO:0000313" key="8">
    <source>
        <dbReference type="Proteomes" id="UP001230145"/>
    </source>
</evidence>
<feature type="transmembrane region" description="Helical" evidence="5">
    <location>
        <begin position="671"/>
        <end position="693"/>
    </location>
</feature>
<evidence type="ECO:0000256" key="3">
    <source>
        <dbReference type="ARBA" id="ARBA00022989"/>
    </source>
</evidence>
<name>A0ABT9PG13_9ACTO</name>
<dbReference type="InterPro" id="IPR013525">
    <property type="entry name" value="ABC2_TM"/>
</dbReference>
<dbReference type="InterPro" id="IPR051328">
    <property type="entry name" value="T7SS_ABC-Transporter"/>
</dbReference>
<evidence type="ECO:0000259" key="6">
    <source>
        <dbReference type="Pfam" id="PF12698"/>
    </source>
</evidence>
<evidence type="ECO:0000256" key="1">
    <source>
        <dbReference type="ARBA" id="ARBA00004141"/>
    </source>
</evidence>
<evidence type="ECO:0000313" key="7">
    <source>
        <dbReference type="EMBL" id="MDP9831651.1"/>
    </source>
</evidence>
<proteinExistence type="predicted"/>
<reference evidence="7 8" key="1">
    <citation type="submission" date="2023-07" db="EMBL/GenBank/DDBJ databases">
        <title>Sequencing the genomes of 1000 actinobacteria strains.</title>
        <authorList>
            <person name="Klenk H.-P."/>
        </authorList>
    </citation>
    <scope>NUCLEOTIDE SEQUENCE [LARGE SCALE GENOMIC DNA]</scope>
    <source>
        <strain evidence="7 8">DSM 19515</strain>
    </source>
</reference>
<dbReference type="InterPro" id="IPR017500">
    <property type="entry name" value="Phage_infect_YhgE_N"/>
</dbReference>
<gene>
    <name evidence="7" type="ORF">J2S45_000330</name>
</gene>
<comment type="caution">
    <text evidence="7">The sequence shown here is derived from an EMBL/GenBank/DDBJ whole genome shotgun (WGS) entry which is preliminary data.</text>
</comment>
<feature type="transmembrane region" description="Helical" evidence="5">
    <location>
        <begin position="585"/>
        <end position="605"/>
    </location>
</feature>
<feature type="domain" description="ABC-2 type transporter transmembrane" evidence="6">
    <location>
        <begin position="448"/>
        <end position="689"/>
    </location>
</feature>
<keyword evidence="3 5" id="KW-1133">Transmembrane helix</keyword>
<dbReference type="NCBIfam" id="TIGR03061">
    <property type="entry name" value="pip_yhgE_Nterm"/>
    <property type="match status" value="1"/>
</dbReference>
<dbReference type="Proteomes" id="UP001230145">
    <property type="component" value="Unassembled WGS sequence"/>
</dbReference>
<feature type="transmembrane region" description="Helical" evidence="5">
    <location>
        <begin position="617"/>
        <end position="634"/>
    </location>
</feature>
<dbReference type="Gene3D" id="1.10.287.950">
    <property type="entry name" value="Methyl-accepting chemotaxis protein"/>
    <property type="match status" value="1"/>
</dbReference>
<accession>A0ABT9PG13</accession>
<keyword evidence="8" id="KW-1185">Reference proteome</keyword>
<dbReference type="RefSeq" id="WP_307634334.1">
    <property type="nucleotide sequence ID" value="NZ_JAUSQL010000001.1"/>
</dbReference>
<dbReference type="NCBIfam" id="TIGR03062">
    <property type="entry name" value="pip_yhgE_Cterm"/>
    <property type="match status" value="1"/>
</dbReference>
<dbReference type="NCBIfam" id="TIGR03057">
    <property type="entry name" value="xxxLxxG_by_4"/>
    <property type="match status" value="1"/>
</dbReference>
<keyword evidence="2 5" id="KW-0812">Transmembrane</keyword>
<dbReference type="Gene3D" id="3.40.1710.10">
    <property type="entry name" value="abc type-2 transporter like domain"/>
    <property type="match status" value="1"/>
</dbReference>
<evidence type="ECO:0000256" key="2">
    <source>
        <dbReference type="ARBA" id="ARBA00022692"/>
    </source>
</evidence>
<dbReference type="InterPro" id="IPR017501">
    <property type="entry name" value="Phage_infect_YhgE_C"/>
</dbReference>
<dbReference type="Pfam" id="PF12698">
    <property type="entry name" value="ABC2_membrane_3"/>
    <property type="match status" value="2"/>
</dbReference>
<feature type="transmembrane region" description="Helical" evidence="5">
    <location>
        <begin position="20"/>
        <end position="40"/>
    </location>
</feature>
<evidence type="ECO:0000256" key="4">
    <source>
        <dbReference type="ARBA" id="ARBA00023136"/>
    </source>
</evidence>
<keyword evidence="4 5" id="KW-0472">Membrane</keyword>
<dbReference type="PANTHER" id="PTHR43077:SF5">
    <property type="entry name" value="PHAGE INFECTION PROTEIN"/>
    <property type="match status" value="1"/>
</dbReference>
<organism evidence="7 8">
    <name type="scientific">Trueperella abortisuis</name>
    <dbReference type="NCBI Taxonomy" id="445930"/>
    <lineage>
        <taxon>Bacteria</taxon>
        <taxon>Bacillati</taxon>
        <taxon>Actinomycetota</taxon>
        <taxon>Actinomycetes</taxon>
        <taxon>Actinomycetales</taxon>
        <taxon>Actinomycetaceae</taxon>
        <taxon>Trueperella</taxon>
    </lineage>
</organism>
<dbReference type="EMBL" id="JAUSQL010000001">
    <property type="protein sequence ID" value="MDP9831651.1"/>
    <property type="molecule type" value="Genomic_DNA"/>
</dbReference>
<evidence type="ECO:0000256" key="5">
    <source>
        <dbReference type="SAM" id="Phobius"/>
    </source>
</evidence>
<dbReference type="InterPro" id="IPR023908">
    <property type="entry name" value="xxxLxxG_rpt"/>
</dbReference>
<feature type="transmembrane region" description="Helical" evidence="5">
    <location>
        <begin position="515"/>
        <end position="535"/>
    </location>
</feature>
<protein>
    <submittedName>
        <fullName evidence="7">Membrane protein</fullName>
    </submittedName>
</protein>
<feature type="transmembrane region" description="Helical" evidence="5">
    <location>
        <begin position="556"/>
        <end position="579"/>
    </location>
</feature>